<keyword evidence="2" id="KW-1185">Reference proteome</keyword>
<sequence>MLCNNQLISSISDGHLEMLTRLRTRAESRESAREEIFEEACILMQDAQGILRLAHTYDQSPTASTLHAMEQRMQLLLHEMADLRYEGVHDSRILSAIWDQTGEYMH</sequence>
<name>A0A0G4P384_PENC3</name>
<organism evidence="1 2">
    <name type="scientific">Penicillium camemberti (strain FM 013)</name>
    <dbReference type="NCBI Taxonomy" id="1429867"/>
    <lineage>
        <taxon>Eukaryota</taxon>
        <taxon>Fungi</taxon>
        <taxon>Dikarya</taxon>
        <taxon>Ascomycota</taxon>
        <taxon>Pezizomycotina</taxon>
        <taxon>Eurotiomycetes</taxon>
        <taxon>Eurotiomycetidae</taxon>
        <taxon>Eurotiales</taxon>
        <taxon>Aspergillaceae</taxon>
        <taxon>Penicillium</taxon>
    </lineage>
</organism>
<dbReference type="EMBL" id="HG793137">
    <property type="protein sequence ID" value="CRL20713.1"/>
    <property type="molecule type" value="Genomic_DNA"/>
</dbReference>
<proteinExistence type="predicted"/>
<dbReference type="Proteomes" id="UP000053732">
    <property type="component" value="Unassembled WGS sequence"/>
</dbReference>
<accession>A0A0G4P384</accession>
<evidence type="ECO:0000313" key="2">
    <source>
        <dbReference type="Proteomes" id="UP000053732"/>
    </source>
</evidence>
<gene>
    <name evidence="1" type="ORF">PCAMFM013_S004g000654</name>
</gene>
<dbReference type="AlphaFoldDB" id="A0A0G4P384"/>
<reference evidence="1 2" key="1">
    <citation type="journal article" date="2014" name="Nat. Commun.">
        <title>Multiple recent horizontal transfers of a large genomic region in cheese making fungi.</title>
        <authorList>
            <person name="Cheeseman K."/>
            <person name="Ropars J."/>
            <person name="Renault P."/>
            <person name="Dupont J."/>
            <person name="Gouzy J."/>
            <person name="Branca A."/>
            <person name="Abraham A.L."/>
            <person name="Ceppi M."/>
            <person name="Conseiller E."/>
            <person name="Debuchy R."/>
            <person name="Malagnac F."/>
            <person name="Goarin A."/>
            <person name="Silar P."/>
            <person name="Lacoste S."/>
            <person name="Sallet E."/>
            <person name="Bensimon A."/>
            <person name="Giraud T."/>
            <person name="Brygoo Y."/>
        </authorList>
    </citation>
    <scope>NUCLEOTIDE SEQUENCE [LARGE SCALE GENOMIC DNA]</scope>
    <source>
        <strain evidence="2">FM 013</strain>
    </source>
</reference>
<evidence type="ECO:0000313" key="1">
    <source>
        <dbReference type="EMBL" id="CRL20713.1"/>
    </source>
</evidence>
<protein>
    <submittedName>
        <fullName evidence="1">Str. FM013</fullName>
    </submittedName>
</protein>